<gene>
    <name evidence="2" type="ORF">OMAG_001814</name>
</gene>
<proteinExistence type="predicted"/>
<sequence length="59" mass="6034">MKKIIYSLTIIFILGLLANASSFANCGACGGGKGCQTSAIIEGSDAQNMESTGTDETTE</sequence>
<organism evidence="2 3">
    <name type="scientific">Candidatus Omnitrophus magneticus</name>
    <dbReference type="NCBI Taxonomy" id="1609969"/>
    <lineage>
        <taxon>Bacteria</taxon>
        <taxon>Pseudomonadati</taxon>
        <taxon>Candidatus Omnitrophota</taxon>
        <taxon>Candidatus Omnitrophus</taxon>
    </lineage>
</organism>
<name>A0A0F0CS64_9BACT</name>
<dbReference type="Proteomes" id="UP000033428">
    <property type="component" value="Unassembled WGS sequence"/>
</dbReference>
<evidence type="ECO:0000313" key="3">
    <source>
        <dbReference type="Proteomes" id="UP000033428"/>
    </source>
</evidence>
<comment type="caution">
    <text evidence="2">The sequence shown here is derived from an EMBL/GenBank/DDBJ whole genome shotgun (WGS) entry which is preliminary data.</text>
</comment>
<evidence type="ECO:0000313" key="2">
    <source>
        <dbReference type="EMBL" id="KJJ84351.1"/>
    </source>
</evidence>
<keyword evidence="3" id="KW-1185">Reference proteome</keyword>
<feature type="signal peptide" evidence="1">
    <location>
        <begin position="1"/>
        <end position="24"/>
    </location>
</feature>
<dbReference type="EMBL" id="JYNY01000372">
    <property type="protein sequence ID" value="KJJ84351.1"/>
    <property type="molecule type" value="Genomic_DNA"/>
</dbReference>
<accession>A0A0F0CS64</accession>
<feature type="chain" id="PRO_5002437119" evidence="1">
    <location>
        <begin position="25"/>
        <end position="59"/>
    </location>
</feature>
<reference evidence="2 3" key="1">
    <citation type="submission" date="2015-02" db="EMBL/GenBank/DDBJ databases">
        <title>Single-cell genomics of uncultivated deep-branching MTB reveals a conserved set of magnetosome genes.</title>
        <authorList>
            <person name="Kolinko S."/>
            <person name="Richter M."/>
            <person name="Glockner F.O."/>
            <person name="Brachmann A."/>
            <person name="Schuler D."/>
        </authorList>
    </citation>
    <scope>NUCLEOTIDE SEQUENCE [LARGE SCALE GENOMIC DNA]</scope>
    <source>
        <strain evidence="2">SKK-01</strain>
    </source>
</reference>
<keyword evidence="1" id="KW-0732">Signal</keyword>
<evidence type="ECO:0000256" key="1">
    <source>
        <dbReference type="SAM" id="SignalP"/>
    </source>
</evidence>
<dbReference type="AlphaFoldDB" id="A0A0F0CS64"/>
<protein>
    <submittedName>
        <fullName evidence="2">Secreted protein</fullName>
    </submittedName>
</protein>